<dbReference type="RefSeq" id="WP_042161542.1">
    <property type="nucleotide sequence ID" value="NZ_BBNO01000011.1"/>
</dbReference>
<accession>A0A0P4RH92</accession>
<dbReference type="AlphaFoldDB" id="A0A0P4RH92"/>
<protein>
    <submittedName>
        <fullName evidence="1">Uncharacterized protein</fullName>
    </submittedName>
</protein>
<dbReference type="Proteomes" id="UP000048965">
    <property type="component" value="Unassembled WGS sequence"/>
</dbReference>
<sequence length="70" mass="7399">MSAVFRRSSAPGAPRLRTRLPWWALALPVVSFIALLALVVGSPEASAASARQGLAPLLRILAQLLHGAAW</sequence>
<proteinExistence type="predicted"/>
<reference evidence="1 2" key="2">
    <citation type="journal article" date="2015" name="Stand. Genomic Sci.">
        <title>Draft genome sequence of marine-derived Streptomyces sp. TP-A0598, a producer of anti-MRSA antibiotic lydicamycins.</title>
        <authorList>
            <person name="Komaki H."/>
            <person name="Ichikawa N."/>
            <person name="Hosoyama A."/>
            <person name="Fujita N."/>
            <person name="Igarashi Y."/>
        </authorList>
    </citation>
    <scope>NUCLEOTIDE SEQUENCE [LARGE SCALE GENOMIC DNA]</scope>
    <source>
        <strain evidence="1 2">NBRC 110027</strain>
    </source>
</reference>
<comment type="caution">
    <text evidence="1">The sequence shown here is derived from an EMBL/GenBank/DDBJ whole genome shotgun (WGS) entry which is preliminary data.</text>
</comment>
<gene>
    <name evidence="1" type="ORF">TPA0598_11_00210</name>
</gene>
<reference evidence="2" key="1">
    <citation type="submission" date="2014-09" db="EMBL/GenBank/DDBJ databases">
        <title>Whole genome shotgun sequence of Streptomyces sp. NBRC 110027.</title>
        <authorList>
            <person name="Komaki H."/>
            <person name="Ichikawa N."/>
            <person name="Katano-Makiyama Y."/>
            <person name="Hosoyama A."/>
            <person name="Hashimoto M."/>
            <person name="Uohara A."/>
            <person name="Kitahashi Y."/>
            <person name="Ohji S."/>
            <person name="Kimura A."/>
            <person name="Yamazoe A."/>
            <person name="Igarashi Y."/>
            <person name="Fujita N."/>
        </authorList>
    </citation>
    <scope>NUCLEOTIDE SEQUENCE [LARGE SCALE GENOMIC DNA]</scope>
    <source>
        <strain evidence="2">NBRC 110027</strain>
    </source>
</reference>
<evidence type="ECO:0000313" key="2">
    <source>
        <dbReference type="Proteomes" id="UP000048965"/>
    </source>
</evidence>
<dbReference type="EMBL" id="BBNO01000011">
    <property type="protein sequence ID" value="GAO12460.1"/>
    <property type="molecule type" value="Genomic_DNA"/>
</dbReference>
<name>A0A0P4RH92_9ACTN</name>
<organism evidence="1 2">
    <name type="scientific">Streptomyces lydicamycinicus</name>
    <dbReference type="NCBI Taxonomy" id="1546107"/>
    <lineage>
        <taxon>Bacteria</taxon>
        <taxon>Bacillati</taxon>
        <taxon>Actinomycetota</taxon>
        <taxon>Actinomycetes</taxon>
        <taxon>Kitasatosporales</taxon>
        <taxon>Streptomycetaceae</taxon>
        <taxon>Streptomyces</taxon>
    </lineage>
</organism>
<evidence type="ECO:0000313" key="1">
    <source>
        <dbReference type="EMBL" id="GAO12460.1"/>
    </source>
</evidence>
<dbReference type="OrthoDB" id="4334185at2"/>
<keyword evidence="2" id="KW-1185">Reference proteome</keyword>